<evidence type="ECO:0000313" key="2">
    <source>
        <dbReference type="Proteomes" id="UP000008206"/>
    </source>
</evidence>
<reference evidence="2" key="1">
    <citation type="journal article" date="2011" name="MBio">
        <title>Novel metabolic attributes of the genus Cyanothece, comprising a group of unicellular nitrogen-fixing Cyanobacteria.</title>
        <authorList>
            <person name="Bandyopadhyay A."/>
            <person name="Elvitigala T."/>
            <person name="Welsh E."/>
            <person name="Stockel J."/>
            <person name="Liberton M."/>
            <person name="Min H."/>
            <person name="Sherman L.A."/>
            <person name="Pakrasi H.B."/>
        </authorList>
    </citation>
    <scope>NUCLEOTIDE SEQUENCE [LARGE SCALE GENOMIC DNA]</scope>
    <source>
        <strain evidence="2">PCC 7822</strain>
    </source>
</reference>
<evidence type="ECO:0008006" key="3">
    <source>
        <dbReference type="Google" id="ProtNLM"/>
    </source>
</evidence>
<gene>
    <name evidence="1" type="ordered locus">Cyan7822_1836</name>
</gene>
<keyword evidence="2" id="KW-1185">Reference proteome</keyword>
<dbReference type="eggNOG" id="ENOG503304D">
    <property type="taxonomic scope" value="Bacteria"/>
</dbReference>
<dbReference type="AlphaFoldDB" id="E0U9M1"/>
<name>E0U9M1_GLOV7</name>
<dbReference type="HOGENOM" id="CLU_184319_0_0_3"/>
<dbReference type="Proteomes" id="UP000008206">
    <property type="component" value="Chromosome"/>
</dbReference>
<dbReference type="RefSeq" id="WP_013321928.1">
    <property type="nucleotide sequence ID" value="NC_014501.1"/>
</dbReference>
<dbReference type="EMBL" id="CP002198">
    <property type="protein sequence ID" value="ADN13822.1"/>
    <property type="molecule type" value="Genomic_DNA"/>
</dbReference>
<protein>
    <recommendedName>
        <fullName evidence="3">DUF2949 domain-containing protein</fullName>
    </recommendedName>
</protein>
<dbReference type="Pfam" id="PF11165">
    <property type="entry name" value="DUF2949"/>
    <property type="match status" value="1"/>
</dbReference>
<dbReference type="KEGG" id="cyj:Cyan7822_1836"/>
<proteinExistence type="predicted"/>
<evidence type="ECO:0000313" key="1">
    <source>
        <dbReference type="EMBL" id="ADN13822.1"/>
    </source>
</evidence>
<accession>E0U9M1</accession>
<organism evidence="1 2">
    <name type="scientific">Gloeothece verrucosa (strain PCC 7822)</name>
    <name type="common">Cyanothece sp. (strain PCC 7822)</name>
    <dbReference type="NCBI Taxonomy" id="497965"/>
    <lineage>
        <taxon>Bacteria</taxon>
        <taxon>Bacillati</taxon>
        <taxon>Cyanobacteriota</taxon>
        <taxon>Cyanophyceae</taxon>
        <taxon>Oscillatoriophycideae</taxon>
        <taxon>Chroococcales</taxon>
        <taxon>Aphanothecaceae</taxon>
        <taxon>Gloeothece</taxon>
        <taxon>Gloeothece verrucosa</taxon>
    </lineage>
</organism>
<sequence length="70" mass="8084">MNDLNQKPRLLSFLQEELKIPSASINLALNDPQLSYGSFPMLLWRYGLISLSQLDLIYDWLDEPGHSCNF</sequence>
<dbReference type="OrthoDB" id="433602at2"/>
<dbReference type="STRING" id="497965.Cyan7822_1836"/>
<dbReference type="InterPro" id="IPR021336">
    <property type="entry name" value="DUF2949"/>
</dbReference>